<accession>A0ABV5TWV0</accession>
<dbReference type="PANTHER" id="PTHR33055">
    <property type="entry name" value="TRANSPOSASE FOR INSERTION SEQUENCE ELEMENT IS1111A"/>
    <property type="match status" value="1"/>
</dbReference>
<dbReference type="Proteomes" id="UP001589535">
    <property type="component" value="Unassembled WGS sequence"/>
</dbReference>
<proteinExistence type="predicted"/>
<sequence>MTACFGRPLWASMTLPPPASPEPLIDDKGTRRRAPVSDHSTVGSFASAWRLPVVSNRKATTLSLDDAQFFVGIDWAVAEHAVCVLDRSGRKVAAFTIAHTAAGFAKLTARLGKIAEAGHLPVAIERPDGRLVDTLLDAGHPVVPVKPNAIKIWRESEVLSGAKSDPGDAHVIADYLRVRAHRLSPATPFSGHTKALRAVIRTRGDLVEARVAATNQLAALLDSHWPGAKAIFANIESAIALAFLTRYPTAASAVTLTEKRLAAFCAEQGYSGKKPAAVLLARLRSAPAGPTDPVLSAGIADAVLAQVAVLTALTTAIKTLDRSIAEKMQVHPDGAVFRSFPRVGTVNAAQILTEWGDAREAFAHPDQVAALAGITPVTKASGKQRGVSFRWACNKRLRQAITTFANNSRHASPWAADIYNRARASGKDHPHATRILARAWVRVIWRCWHNSTTYDPTLHGGARQHTEQQAAA</sequence>
<reference evidence="4 5" key="1">
    <citation type="submission" date="2024-09" db="EMBL/GenBank/DDBJ databases">
        <authorList>
            <person name="Sun Q."/>
            <person name="Mori K."/>
        </authorList>
    </citation>
    <scope>NUCLEOTIDE SEQUENCE [LARGE SCALE GENOMIC DNA]</scope>
    <source>
        <strain evidence="4 5">JCM 13852</strain>
    </source>
</reference>
<feature type="domain" description="Transposase IS110-like N-terminal" evidence="2">
    <location>
        <begin position="71"/>
        <end position="226"/>
    </location>
</feature>
<feature type="region of interest" description="Disordered" evidence="1">
    <location>
        <begin position="16"/>
        <end position="38"/>
    </location>
</feature>
<dbReference type="InterPro" id="IPR002525">
    <property type="entry name" value="Transp_IS110-like_N"/>
</dbReference>
<evidence type="ECO:0000259" key="3">
    <source>
        <dbReference type="Pfam" id="PF02371"/>
    </source>
</evidence>
<dbReference type="NCBIfam" id="NF033542">
    <property type="entry name" value="transpos_IS110"/>
    <property type="match status" value="1"/>
</dbReference>
<evidence type="ECO:0000313" key="5">
    <source>
        <dbReference type="Proteomes" id="UP001589535"/>
    </source>
</evidence>
<dbReference type="InterPro" id="IPR047650">
    <property type="entry name" value="Transpos_IS110"/>
</dbReference>
<evidence type="ECO:0000259" key="2">
    <source>
        <dbReference type="Pfam" id="PF01548"/>
    </source>
</evidence>
<dbReference type="Pfam" id="PF01548">
    <property type="entry name" value="DEDD_Tnp_IS110"/>
    <property type="match status" value="1"/>
</dbReference>
<dbReference type="EMBL" id="JBHMBK010000003">
    <property type="protein sequence ID" value="MFB9683602.1"/>
    <property type="molecule type" value="Genomic_DNA"/>
</dbReference>
<protein>
    <submittedName>
        <fullName evidence="4">IS110 family transposase</fullName>
    </submittedName>
</protein>
<name>A0ABV5TWV0_9PSEU</name>
<dbReference type="PANTHER" id="PTHR33055:SF3">
    <property type="entry name" value="PUTATIVE TRANSPOSASE FOR IS117-RELATED"/>
    <property type="match status" value="1"/>
</dbReference>
<comment type="caution">
    <text evidence="4">The sequence shown here is derived from an EMBL/GenBank/DDBJ whole genome shotgun (WGS) entry which is preliminary data.</text>
</comment>
<dbReference type="Pfam" id="PF02371">
    <property type="entry name" value="Transposase_20"/>
    <property type="match status" value="1"/>
</dbReference>
<dbReference type="RefSeq" id="WP_378189728.1">
    <property type="nucleotide sequence ID" value="NZ_JBHMBK010000003.1"/>
</dbReference>
<gene>
    <name evidence="4" type="ORF">ACFFTO_05345</name>
</gene>
<evidence type="ECO:0000313" key="4">
    <source>
        <dbReference type="EMBL" id="MFB9683602.1"/>
    </source>
</evidence>
<dbReference type="InterPro" id="IPR003346">
    <property type="entry name" value="Transposase_20"/>
</dbReference>
<keyword evidence="5" id="KW-1185">Reference proteome</keyword>
<evidence type="ECO:0000256" key="1">
    <source>
        <dbReference type="SAM" id="MobiDB-lite"/>
    </source>
</evidence>
<organism evidence="4 5">
    <name type="scientific">Amycolatopsis plumensis</name>
    <dbReference type="NCBI Taxonomy" id="236508"/>
    <lineage>
        <taxon>Bacteria</taxon>
        <taxon>Bacillati</taxon>
        <taxon>Actinomycetota</taxon>
        <taxon>Actinomycetes</taxon>
        <taxon>Pseudonocardiales</taxon>
        <taxon>Pseudonocardiaceae</taxon>
        <taxon>Amycolatopsis</taxon>
    </lineage>
</organism>
<feature type="domain" description="Transposase IS116/IS110/IS902 C-terminal" evidence="3">
    <location>
        <begin position="336"/>
        <end position="419"/>
    </location>
</feature>